<proteinExistence type="inferred from homology"/>
<dbReference type="Pfam" id="PF00258">
    <property type="entry name" value="Flavodoxin_1"/>
    <property type="match status" value="1"/>
</dbReference>
<comment type="cofactor">
    <cofactor evidence="1 8">
        <name>FMN</name>
        <dbReference type="ChEBI" id="CHEBI:58210"/>
    </cofactor>
</comment>
<dbReference type="InterPro" id="IPR029039">
    <property type="entry name" value="Flavoprotein-like_sf"/>
</dbReference>
<dbReference type="NCBIfam" id="TIGR01753">
    <property type="entry name" value="flav_short"/>
    <property type="match status" value="1"/>
</dbReference>
<dbReference type="HOGENOM" id="CLU_051402_4_3_9"/>
<dbReference type="AlphaFoldDB" id="C0EF72"/>
<reference evidence="10 11" key="1">
    <citation type="submission" date="2009-01" db="EMBL/GenBank/DDBJ databases">
        <authorList>
            <person name="Fulton L."/>
            <person name="Clifton S."/>
            <person name="Fulton B."/>
            <person name="Xu J."/>
            <person name="Minx P."/>
            <person name="Pepin K.H."/>
            <person name="Johnson M."/>
            <person name="Bhonagiri V."/>
            <person name="Nash W.E."/>
            <person name="Mardis E.R."/>
            <person name="Wilson R.K."/>
        </authorList>
    </citation>
    <scope>NUCLEOTIDE SEQUENCE [LARGE SCALE GENOMIC DNA]</scope>
    <source>
        <strain evidence="10 11">DSM 5476</strain>
    </source>
</reference>
<dbReference type="Proteomes" id="UP000003340">
    <property type="component" value="Unassembled WGS sequence"/>
</dbReference>
<evidence type="ECO:0000256" key="7">
    <source>
        <dbReference type="ARBA" id="ARBA00022982"/>
    </source>
</evidence>
<keyword evidence="5 8" id="KW-0285">Flavoprotein</keyword>
<evidence type="ECO:0000256" key="8">
    <source>
        <dbReference type="RuleBase" id="RU367037"/>
    </source>
</evidence>
<dbReference type="GO" id="GO:0016651">
    <property type="term" value="F:oxidoreductase activity, acting on NAD(P)H"/>
    <property type="evidence" value="ECO:0007669"/>
    <property type="project" value="UniProtKB-ARBA"/>
</dbReference>
<dbReference type="PROSITE" id="PS50902">
    <property type="entry name" value="FLAVODOXIN_LIKE"/>
    <property type="match status" value="1"/>
</dbReference>
<name>C0EF72_9FIRM</name>
<evidence type="ECO:0000256" key="6">
    <source>
        <dbReference type="ARBA" id="ARBA00022643"/>
    </source>
</evidence>
<dbReference type="GO" id="GO:0010181">
    <property type="term" value="F:FMN binding"/>
    <property type="evidence" value="ECO:0007669"/>
    <property type="project" value="UniProtKB-UniRule"/>
</dbReference>
<evidence type="ECO:0000313" key="10">
    <source>
        <dbReference type="EMBL" id="EEG29875.1"/>
    </source>
</evidence>
<dbReference type="STRING" id="537013.CLOSTMETH_02513"/>
<dbReference type="InterPro" id="IPR001226">
    <property type="entry name" value="Flavodoxin_CS"/>
</dbReference>
<dbReference type="InterPro" id="IPR010087">
    <property type="entry name" value="Flav_short"/>
</dbReference>
<dbReference type="SUPFAM" id="SSF52218">
    <property type="entry name" value="Flavoproteins"/>
    <property type="match status" value="1"/>
</dbReference>
<dbReference type="PANTHER" id="PTHR42809">
    <property type="entry name" value="FLAVODOXIN 2"/>
    <property type="match status" value="1"/>
</dbReference>
<keyword evidence="7 8" id="KW-0249">Electron transport</keyword>
<comment type="caution">
    <text evidence="10">The sequence shown here is derived from an EMBL/GenBank/DDBJ whole genome shotgun (WGS) entry which is preliminary data.</text>
</comment>
<evidence type="ECO:0000259" key="9">
    <source>
        <dbReference type="PROSITE" id="PS50902"/>
    </source>
</evidence>
<dbReference type="eggNOG" id="COG0716">
    <property type="taxonomic scope" value="Bacteria"/>
</dbReference>
<protein>
    <recommendedName>
        <fullName evidence="8">Flavodoxin</fullName>
    </recommendedName>
</protein>
<keyword evidence="6 8" id="KW-0288">FMN</keyword>
<dbReference type="Gene3D" id="3.40.50.360">
    <property type="match status" value="1"/>
</dbReference>
<dbReference type="PANTHER" id="PTHR42809:SF1">
    <property type="entry name" value="FLAVODOXIN 1"/>
    <property type="match status" value="1"/>
</dbReference>
<dbReference type="PROSITE" id="PS00201">
    <property type="entry name" value="FLAVODOXIN"/>
    <property type="match status" value="1"/>
</dbReference>
<evidence type="ECO:0000313" key="11">
    <source>
        <dbReference type="Proteomes" id="UP000003340"/>
    </source>
</evidence>
<dbReference type="GO" id="GO:0009055">
    <property type="term" value="F:electron transfer activity"/>
    <property type="evidence" value="ECO:0007669"/>
    <property type="project" value="UniProtKB-UniRule"/>
</dbReference>
<organism evidence="10 11">
    <name type="scientific">[Clostridium] methylpentosum DSM 5476</name>
    <dbReference type="NCBI Taxonomy" id="537013"/>
    <lineage>
        <taxon>Bacteria</taxon>
        <taxon>Bacillati</taxon>
        <taxon>Bacillota</taxon>
        <taxon>Clostridia</taxon>
        <taxon>Eubacteriales</taxon>
        <taxon>Oscillospiraceae</taxon>
        <taxon>Oscillospiraceae incertae sedis</taxon>
    </lineage>
</organism>
<accession>C0EF72</accession>
<sequence>MNKLAIVYWSGTGNTETMAQLVAQGAQDSGAQVRLVSCTEFDADQMSEFDVFAFGCPSMGNEELEESEFEPMFCSIEGALAGKKIALFGSYGWGDGEWMRSWEDRCKQDGALLTCDSVIVNESPDSEASEACRQLGEQLVKA</sequence>
<feature type="domain" description="Flavodoxin-like" evidence="9">
    <location>
        <begin position="4"/>
        <end position="140"/>
    </location>
</feature>
<evidence type="ECO:0000256" key="4">
    <source>
        <dbReference type="ARBA" id="ARBA00022448"/>
    </source>
</evidence>
<reference evidence="10 11" key="2">
    <citation type="submission" date="2009-02" db="EMBL/GenBank/DDBJ databases">
        <title>Draft genome sequence of Clostridium methylpentosum (DSM 5476).</title>
        <authorList>
            <person name="Sudarsanam P."/>
            <person name="Ley R."/>
            <person name="Guruge J."/>
            <person name="Turnbaugh P.J."/>
            <person name="Mahowald M."/>
            <person name="Liep D."/>
            <person name="Gordon J."/>
        </authorList>
    </citation>
    <scope>NUCLEOTIDE SEQUENCE [LARGE SCALE GENOMIC DNA]</scope>
    <source>
        <strain evidence="10 11">DSM 5476</strain>
    </source>
</reference>
<keyword evidence="11" id="KW-1185">Reference proteome</keyword>
<comment type="similarity">
    <text evidence="3 8">Belongs to the flavodoxin family.</text>
</comment>
<evidence type="ECO:0000256" key="3">
    <source>
        <dbReference type="ARBA" id="ARBA00005267"/>
    </source>
</evidence>
<dbReference type="EMBL" id="ACEC01000084">
    <property type="protein sequence ID" value="EEG29875.1"/>
    <property type="molecule type" value="Genomic_DNA"/>
</dbReference>
<gene>
    <name evidence="10" type="ORF">CLOSTMETH_02513</name>
</gene>
<dbReference type="InterPro" id="IPR008254">
    <property type="entry name" value="Flavodoxin/NO_synth"/>
</dbReference>
<keyword evidence="4 8" id="KW-0813">Transport</keyword>
<evidence type="ECO:0000256" key="5">
    <source>
        <dbReference type="ARBA" id="ARBA00022630"/>
    </source>
</evidence>
<evidence type="ECO:0000256" key="2">
    <source>
        <dbReference type="ARBA" id="ARBA00003297"/>
    </source>
</evidence>
<dbReference type="InterPro" id="IPR050619">
    <property type="entry name" value="Flavodoxin"/>
</dbReference>
<comment type="function">
    <text evidence="2 8">Low-potential electron donor to a number of redox enzymes.</text>
</comment>
<evidence type="ECO:0000256" key="1">
    <source>
        <dbReference type="ARBA" id="ARBA00001917"/>
    </source>
</evidence>